<reference evidence="2 3" key="1">
    <citation type="submission" date="2020-06" db="EMBL/GenBank/DDBJ databases">
        <title>Schlegella sp. ID0723 isolated from air conditioner.</title>
        <authorList>
            <person name="Kim D.Y."/>
            <person name="Kim D.-U."/>
        </authorList>
    </citation>
    <scope>NUCLEOTIDE SEQUENCE [LARGE SCALE GENOMIC DNA]</scope>
    <source>
        <strain evidence="2 3">ID0723</strain>
    </source>
</reference>
<dbReference type="Pfam" id="PF11937">
    <property type="entry name" value="DUF3455"/>
    <property type="match status" value="1"/>
</dbReference>
<gene>
    <name evidence="2" type="ORF">HQN59_13605</name>
</gene>
<sequence length="226" mass="23891">MHAVTRGPRHASRDPTPLHPDAGHMRMERISGCPPVPSIRRRVMERVIASVATASSALLFSACSGMSPMRPASMVDSAALPAAIRVPAGETQKLWTVGSGEITYECREKKDMAGQHEWVFVGPVATLNDAAGRTVGRYYAGPTWEAADGSKVTAKQVAVAPGRPGSIPLQLVKADPATGMGAMQGVTYIQRLNTEGGVAPASACASNNVGARQQVAYRADYVFYGR</sequence>
<dbReference type="InterPro" id="IPR021851">
    <property type="entry name" value="DUF3455"/>
</dbReference>
<dbReference type="PANTHER" id="PTHR35567">
    <property type="entry name" value="MALATE DEHYDROGENASE (AFU_ORTHOLOGUE AFUA_2G13800)"/>
    <property type="match status" value="1"/>
</dbReference>
<dbReference type="AlphaFoldDB" id="A0A7Y6NP84"/>
<feature type="region of interest" description="Disordered" evidence="1">
    <location>
        <begin position="1"/>
        <end position="33"/>
    </location>
</feature>
<protein>
    <submittedName>
        <fullName evidence="2">DUF3455 domain-containing protein</fullName>
    </submittedName>
</protein>
<evidence type="ECO:0000313" key="2">
    <source>
        <dbReference type="EMBL" id="NUZ06795.1"/>
    </source>
</evidence>
<evidence type="ECO:0000256" key="1">
    <source>
        <dbReference type="SAM" id="MobiDB-lite"/>
    </source>
</evidence>
<dbReference type="Proteomes" id="UP000529637">
    <property type="component" value="Unassembled WGS sequence"/>
</dbReference>
<name>A0A7Y6NP84_9BURK</name>
<accession>A0A7Y6NP84</accession>
<proteinExistence type="predicted"/>
<organism evidence="2 3">
    <name type="scientific">Piscinibacter koreensis</name>
    <dbReference type="NCBI Taxonomy" id="2742824"/>
    <lineage>
        <taxon>Bacteria</taxon>
        <taxon>Pseudomonadati</taxon>
        <taxon>Pseudomonadota</taxon>
        <taxon>Betaproteobacteria</taxon>
        <taxon>Burkholderiales</taxon>
        <taxon>Sphaerotilaceae</taxon>
        <taxon>Piscinibacter</taxon>
    </lineage>
</organism>
<keyword evidence="3" id="KW-1185">Reference proteome</keyword>
<comment type="caution">
    <text evidence="2">The sequence shown here is derived from an EMBL/GenBank/DDBJ whole genome shotgun (WGS) entry which is preliminary data.</text>
</comment>
<dbReference type="PANTHER" id="PTHR35567:SF1">
    <property type="entry name" value="CONSERVED FUNGAL PROTEIN (AFU_ORTHOLOGUE AFUA_1G14230)"/>
    <property type="match status" value="1"/>
</dbReference>
<dbReference type="EMBL" id="JABWMJ010000006">
    <property type="protein sequence ID" value="NUZ06795.1"/>
    <property type="molecule type" value="Genomic_DNA"/>
</dbReference>
<evidence type="ECO:0000313" key="3">
    <source>
        <dbReference type="Proteomes" id="UP000529637"/>
    </source>
</evidence>